<dbReference type="Pfam" id="PF02298">
    <property type="entry name" value="Cu_bind_like"/>
    <property type="match status" value="1"/>
</dbReference>
<dbReference type="InterPro" id="IPR008972">
    <property type="entry name" value="Cupredoxin"/>
</dbReference>
<reference evidence="3" key="3">
    <citation type="journal article" date="2017" name="Nature">
        <title>Genome sequence of the progenitor of the wheat D genome Aegilops tauschii.</title>
        <authorList>
            <person name="Luo M.C."/>
            <person name="Gu Y.Q."/>
            <person name="Puiu D."/>
            <person name="Wang H."/>
            <person name="Twardziok S.O."/>
            <person name="Deal K.R."/>
            <person name="Huo N."/>
            <person name="Zhu T."/>
            <person name="Wang L."/>
            <person name="Wang Y."/>
            <person name="McGuire P.E."/>
            <person name="Liu S."/>
            <person name="Long H."/>
            <person name="Ramasamy R.K."/>
            <person name="Rodriguez J.C."/>
            <person name="Van S.L."/>
            <person name="Yuan L."/>
            <person name="Wang Z."/>
            <person name="Xia Z."/>
            <person name="Xiao L."/>
            <person name="Anderson O.D."/>
            <person name="Ouyang S."/>
            <person name="Liang Y."/>
            <person name="Zimin A.V."/>
            <person name="Pertea G."/>
            <person name="Qi P."/>
            <person name="Bennetzen J.L."/>
            <person name="Dai X."/>
            <person name="Dawson M.W."/>
            <person name="Muller H.G."/>
            <person name="Kugler K."/>
            <person name="Rivarola-Duarte L."/>
            <person name="Spannagl M."/>
            <person name="Mayer K.F.X."/>
            <person name="Lu F.H."/>
            <person name="Bevan M.W."/>
            <person name="Leroy P."/>
            <person name="Li P."/>
            <person name="You F.M."/>
            <person name="Sun Q."/>
            <person name="Liu Z."/>
            <person name="Lyons E."/>
            <person name="Wicker T."/>
            <person name="Salzberg S.L."/>
            <person name="Devos K.M."/>
            <person name="Dvorak J."/>
        </authorList>
    </citation>
    <scope>NUCLEOTIDE SEQUENCE [LARGE SCALE GENOMIC DNA]</scope>
    <source>
        <strain evidence="3">cv. AL8/78</strain>
    </source>
</reference>
<dbReference type="Gene3D" id="2.60.40.420">
    <property type="entry name" value="Cupredoxins - blue copper proteins"/>
    <property type="match status" value="1"/>
</dbReference>
<evidence type="ECO:0000259" key="2">
    <source>
        <dbReference type="Pfam" id="PF02298"/>
    </source>
</evidence>
<evidence type="ECO:0000313" key="4">
    <source>
        <dbReference type="Proteomes" id="UP000015105"/>
    </source>
</evidence>
<feature type="domain" description="Phytocyanin" evidence="2">
    <location>
        <begin position="85"/>
        <end position="112"/>
    </location>
</feature>
<dbReference type="GO" id="GO:0009055">
    <property type="term" value="F:electron transfer activity"/>
    <property type="evidence" value="ECO:0007669"/>
    <property type="project" value="InterPro"/>
</dbReference>
<organism evidence="3 4">
    <name type="scientific">Aegilops tauschii subsp. strangulata</name>
    <name type="common">Goatgrass</name>
    <dbReference type="NCBI Taxonomy" id="200361"/>
    <lineage>
        <taxon>Eukaryota</taxon>
        <taxon>Viridiplantae</taxon>
        <taxon>Streptophyta</taxon>
        <taxon>Embryophyta</taxon>
        <taxon>Tracheophyta</taxon>
        <taxon>Spermatophyta</taxon>
        <taxon>Magnoliopsida</taxon>
        <taxon>Liliopsida</taxon>
        <taxon>Poales</taxon>
        <taxon>Poaceae</taxon>
        <taxon>BOP clade</taxon>
        <taxon>Pooideae</taxon>
        <taxon>Triticodae</taxon>
        <taxon>Triticeae</taxon>
        <taxon>Triticinae</taxon>
        <taxon>Aegilops</taxon>
    </lineage>
</organism>
<feature type="compositionally biased region" description="Basic residues" evidence="1">
    <location>
        <begin position="55"/>
        <end position="66"/>
    </location>
</feature>
<sequence>DQCRRSLTHDGAHARGGDGYAHGLLVAAAGTATAAASSGGRLHHLCQRQEDQSQRHPRVQLRRRGAQRGGGERGGLRVALSSDGSGATTIALKTTEKHYFICGVTGHCSNGMMLAVDLAAAAAEGGPDPGHPRHPLHHPNFAIHPRRHAQDPGDRARAPDQAVGVRRHRTQGHGDGWPGHRGAGGRGV</sequence>
<keyword evidence="4" id="KW-1185">Reference proteome</keyword>
<dbReference type="AlphaFoldDB" id="A0A453ADZ0"/>
<feature type="region of interest" description="Disordered" evidence="1">
    <location>
        <begin position="123"/>
        <end position="188"/>
    </location>
</feature>
<dbReference type="InterPro" id="IPR003245">
    <property type="entry name" value="Phytocyanin_dom"/>
</dbReference>
<feature type="compositionally biased region" description="Basic and acidic residues" evidence="1">
    <location>
        <begin position="148"/>
        <end position="158"/>
    </location>
</feature>
<dbReference type="STRING" id="200361.A0A453ADZ0"/>
<feature type="compositionally biased region" description="Gly residues" evidence="1">
    <location>
        <begin position="173"/>
        <end position="188"/>
    </location>
</feature>
<reference evidence="4" key="2">
    <citation type="journal article" date="2017" name="Nat. Plants">
        <title>The Aegilops tauschii genome reveals multiple impacts of transposons.</title>
        <authorList>
            <person name="Zhao G."/>
            <person name="Zou C."/>
            <person name="Li K."/>
            <person name="Wang K."/>
            <person name="Li T."/>
            <person name="Gao L."/>
            <person name="Zhang X."/>
            <person name="Wang H."/>
            <person name="Yang Z."/>
            <person name="Liu X."/>
            <person name="Jiang W."/>
            <person name="Mao L."/>
            <person name="Kong X."/>
            <person name="Jiao Y."/>
            <person name="Jia J."/>
        </authorList>
    </citation>
    <scope>NUCLEOTIDE SEQUENCE [LARGE SCALE GENOMIC DNA]</scope>
    <source>
        <strain evidence="4">cv. AL8/78</strain>
    </source>
</reference>
<name>A0A453ADZ0_AEGTS</name>
<reference evidence="3" key="4">
    <citation type="submission" date="2019-03" db="UniProtKB">
        <authorList>
            <consortium name="EnsemblPlants"/>
        </authorList>
    </citation>
    <scope>IDENTIFICATION</scope>
</reference>
<feature type="region of interest" description="Disordered" evidence="1">
    <location>
        <begin position="48"/>
        <end position="80"/>
    </location>
</feature>
<reference evidence="4" key="1">
    <citation type="journal article" date="2014" name="Science">
        <title>Ancient hybridizations among the ancestral genomes of bread wheat.</title>
        <authorList>
            <consortium name="International Wheat Genome Sequencing Consortium,"/>
            <person name="Marcussen T."/>
            <person name="Sandve S.R."/>
            <person name="Heier L."/>
            <person name="Spannagl M."/>
            <person name="Pfeifer M."/>
            <person name="Jakobsen K.S."/>
            <person name="Wulff B.B."/>
            <person name="Steuernagel B."/>
            <person name="Mayer K.F."/>
            <person name="Olsen O.A."/>
        </authorList>
    </citation>
    <scope>NUCLEOTIDE SEQUENCE [LARGE SCALE GENOMIC DNA]</scope>
    <source>
        <strain evidence="4">cv. AL8/78</strain>
    </source>
</reference>
<evidence type="ECO:0000313" key="3">
    <source>
        <dbReference type="EnsemblPlants" id="AET2Gv20089500.1"/>
    </source>
</evidence>
<reference evidence="3" key="5">
    <citation type="journal article" date="2021" name="G3 (Bethesda)">
        <title>Aegilops tauschii genome assembly Aet v5.0 features greater sequence contiguity and improved annotation.</title>
        <authorList>
            <person name="Wang L."/>
            <person name="Zhu T."/>
            <person name="Rodriguez J.C."/>
            <person name="Deal K.R."/>
            <person name="Dubcovsky J."/>
            <person name="McGuire P.E."/>
            <person name="Lux T."/>
            <person name="Spannagl M."/>
            <person name="Mayer K.F.X."/>
            <person name="Baldrich P."/>
            <person name="Meyers B.C."/>
            <person name="Huo N."/>
            <person name="Gu Y.Q."/>
            <person name="Zhou H."/>
            <person name="Devos K.M."/>
            <person name="Bennetzen J.L."/>
            <person name="Unver T."/>
            <person name="Budak H."/>
            <person name="Gulick P.J."/>
            <person name="Galiba G."/>
            <person name="Kalapos B."/>
            <person name="Nelson D.R."/>
            <person name="Li P."/>
            <person name="You F.M."/>
            <person name="Luo M.C."/>
            <person name="Dvorak J."/>
        </authorList>
    </citation>
    <scope>NUCLEOTIDE SEQUENCE [LARGE SCALE GENOMIC DNA]</scope>
    <source>
        <strain evidence="3">cv. AL8/78</strain>
    </source>
</reference>
<accession>A0A453ADZ0</accession>
<proteinExistence type="predicted"/>
<dbReference type="EnsemblPlants" id="AET2Gv20089500.1">
    <property type="protein sequence ID" value="AET2Gv20089500.1"/>
    <property type="gene ID" value="AET2Gv20089500"/>
</dbReference>
<dbReference type="Proteomes" id="UP000015105">
    <property type="component" value="Chromosome 2D"/>
</dbReference>
<protein>
    <recommendedName>
        <fullName evidence="2">Phytocyanin domain-containing protein</fullName>
    </recommendedName>
</protein>
<evidence type="ECO:0000256" key="1">
    <source>
        <dbReference type="SAM" id="MobiDB-lite"/>
    </source>
</evidence>
<dbReference type="Gramene" id="AET2Gv20089500.1">
    <property type="protein sequence ID" value="AET2Gv20089500.1"/>
    <property type="gene ID" value="AET2Gv20089500"/>
</dbReference>
<dbReference type="SUPFAM" id="SSF49503">
    <property type="entry name" value="Cupredoxins"/>
    <property type="match status" value="1"/>
</dbReference>